<evidence type="ECO:0000313" key="2">
    <source>
        <dbReference type="EMBL" id="ABT14319.1"/>
    </source>
</evidence>
<keyword evidence="1" id="KW-0472">Membrane</keyword>
<name>A7IVE5_PBCVM</name>
<gene>
    <name evidence="2" type="primary">m765R</name>
    <name evidence="2" type="ORF">MT325_m765R</name>
</gene>
<accession>A7IVE5</accession>
<keyword evidence="1" id="KW-0812">Transmembrane</keyword>
<proteinExistence type="predicted"/>
<evidence type="ECO:0000256" key="1">
    <source>
        <dbReference type="SAM" id="Phobius"/>
    </source>
</evidence>
<organismHost>
    <name type="scientific">Paramecium bursaria</name>
    <dbReference type="NCBI Taxonomy" id="74790"/>
</organismHost>
<feature type="transmembrane region" description="Helical" evidence="1">
    <location>
        <begin position="20"/>
        <end position="44"/>
    </location>
</feature>
<keyword evidence="1" id="KW-1133">Transmembrane helix</keyword>
<reference evidence="2 3" key="1">
    <citation type="journal article" date="2007" name="Virology">
        <title>Sequence and annotation of the 314-kb MT325 and the 321-kb FR483 viruses that infect Chlorella Pbi.</title>
        <authorList>
            <person name="Fitzgerald L.A."/>
            <person name="Graves M.V."/>
            <person name="Li X."/>
            <person name="Feldblyum T."/>
            <person name="Hartigan J."/>
            <person name="Van Etten J.L."/>
        </authorList>
    </citation>
    <scope>NUCLEOTIDE SEQUENCE [LARGE SCALE GENOMIC DNA]</scope>
    <source>
        <strain evidence="2 3">MT325</strain>
    </source>
</reference>
<dbReference type="Proteomes" id="UP000246715">
    <property type="component" value="Segment"/>
</dbReference>
<dbReference type="EMBL" id="DQ491001">
    <property type="protein sequence ID" value="ABT14319.1"/>
    <property type="molecule type" value="Genomic_DNA"/>
</dbReference>
<evidence type="ECO:0000313" key="3">
    <source>
        <dbReference type="Proteomes" id="UP000246715"/>
    </source>
</evidence>
<sequence>MRLHFDFDMSATLTVLPVPPVLPTFPICIYNIFLIKLHAGLLLCKAMHVATAKKELARIKSDDFAFWENLLKFLMGKTVIFIVSKCRVNNSTIGHYEIDVT</sequence>
<protein>
    <submittedName>
        <fullName evidence="2">Uncharacterized protein m765R</fullName>
    </submittedName>
</protein>
<organism evidence="2 3">
    <name type="scientific">Paramecium bursaria Chlorella virus MT325</name>
    <name type="common">PBCV-MT325</name>
    <dbReference type="NCBI Taxonomy" id="346932"/>
    <lineage>
        <taxon>Viruses</taxon>
        <taxon>Varidnaviria</taxon>
        <taxon>Bamfordvirae</taxon>
        <taxon>Nucleocytoviricota</taxon>
        <taxon>Megaviricetes</taxon>
        <taxon>Algavirales</taxon>
        <taxon>Phycodnaviridae</taxon>
        <taxon>Chlorovirus</taxon>
        <taxon>Chlorovirus conductrix</taxon>
        <taxon>Paramecium bursaria Chlorella virus A1</taxon>
    </lineage>
</organism>